<feature type="compositionally biased region" description="Basic and acidic residues" evidence="1">
    <location>
        <begin position="68"/>
        <end position="82"/>
    </location>
</feature>
<evidence type="ECO:0000313" key="3">
    <source>
        <dbReference type="Proteomes" id="UP001148312"/>
    </source>
</evidence>
<sequence>MHEPEDEAGETVKIPWNYSSSMRNPGDIWQGESVWTSNVAAAANHDELWSPFWPLSQQGRTGSGTWSEAERKADLPNGRKNEFPASFSKTATTLKPEIAKIGSMDLRCCASESRLL</sequence>
<comment type="caution">
    <text evidence="2">The sequence shown here is derived from an EMBL/GenBank/DDBJ whole genome shotgun (WGS) entry which is preliminary data.</text>
</comment>
<accession>A0A9X0BSS2</accession>
<feature type="compositionally biased region" description="Polar residues" evidence="1">
    <location>
        <begin position="55"/>
        <end position="66"/>
    </location>
</feature>
<feature type="region of interest" description="Disordered" evidence="1">
    <location>
        <begin position="52"/>
        <end position="88"/>
    </location>
</feature>
<dbReference type="Proteomes" id="UP001148312">
    <property type="component" value="Unassembled WGS sequence"/>
</dbReference>
<keyword evidence="3" id="KW-1185">Reference proteome</keyword>
<name>A0A9X0BSS2_9EURO</name>
<reference evidence="2" key="1">
    <citation type="submission" date="2022-12" db="EMBL/GenBank/DDBJ databases">
        <authorList>
            <person name="Petersen C."/>
        </authorList>
    </citation>
    <scope>NUCLEOTIDE SEQUENCE</scope>
    <source>
        <strain evidence="2">IBT 30728</strain>
    </source>
</reference>
<reference evidence="2" key="2">
    <citation type="journal article" date="2023" name="IMA Fungus">
        <title>Comparative genomic study of the Penicillium genus elucidates a diverse pangenome and 15 lateral gene transfer events.</title>
        <authorList>
            <person name="Petersen C."/>
            <person name="Sorensen T."/>
            <person name="Nielsen M.R."/>
            <person name="Sondergaard T.E."/>
            <person name="Sorensen J.L."/>
            <person name="Fitzpatrick D.A."/>
            <person name="Frisvad J.C."/>
            <person name="Nielsen K.L."/>
        </authorList>
    </citation>
    <scope>NUCLEOTIDE SEQUENCE</scope>
    <source>
        <strain evidence="2">IBT 30728</strain>
    </source>
</reference>
<dbReference type="GeneID" id="81626801"/>
<dbReference type="EMBL" id="JAPWDQ010000009">
    <property type="protein sequence ID" value="KAJ5481057.1"/>
    <property type="molecule type" value="Genomic_DNA"/>
</dbReference>
<protein>
    <submittedName>
        <fullName evidence="2">Uncharacterized protein</fullName>
    </submittedName>
</protein>
<proteinExistence type="predicted"/>
<gene>
    <name evidence="2" type="ORF">N7539_006951</name>
</gene>
<evidence type="ECO:0000313" key="2">
    <source>
        <dbReference type="EMBL" id="KAJ5481057.1"/>
    </source>
</evidence>
<organism evidence="2 3">
    <name type="scientific">Penicillium diatomitis</name>
    <dbReference type="NCBI Taxonomy" id="2819901"/>
    <lineage>
        <taxon>Eukaryota</taxon>
        <taxon>Fungi</taxon>
        <taxon>Dikarya</taxon>
        <taxon>Ascomycota</taxon>
        <taxon>Pezizomycotina</taxon>
        <taxon>Eurotiomycetes</taxon>
        <taxon>Eurotiomycetidae</taxon>
        <taxon>Eurotiales</taxon>
        <taxon>Aspergillaceae</taxon>
        <taxon>Penicillium</taxon>
    </lineage>
</organism>
<dbReference type="AlphaFoldDB" id="A0A9X0BSS2"/>
<dbReference type="RefSeq" id="XP_056788487.1">
    <property type="nucleotide sequence ID" value="XM_056936552.1"/>
</dbReference>
<evidence type="ECO:0000256" key="1">
    <source>
        <dbReference type="SAM" id="MobiDB-lite"/>
    </source>
</evidence>